<feature type="transmembrane region" description="Helical" evidence="1">
    <location>
        <begin position="646"/>
        <end position="670"/>
    </location>
</feature>
<dbReference type="OrthoDB" id="9763076at2"/>
<dbReference type="RefSeq" id="WP_072764182.1">
    <property type="nucleotide sequence ID" value="NZ_FQYX01000009.1"/>
</dbReference>
<dbReference type="SUPFAM" id="SSF53300">
    <property type="entry name" value="vWA-like"/>
    <property type="match status" value="1"/>
</dbReference>
<dbReference type="InterPro" id="IPR002035">
    <property type="entry name" value="VWF_A"/>
</dbReference>
<protein>
    <recommendedName>
        <fullName evidence="2">VWFA domain-containing protein</fullName>
    </recommendedName>
</protein>
<name>A0A1M6FWS0_9FLAO</name>
<feature type="transmembrane region" description="Helical" evidence="1">
    <location>
        <begin position="6"/>
        <end position="27"/>
    </location>
</feature>
<keyword evidence="1" id="KW-0472">Membrane</keyword>
<feature type="domain" description="VWFA" evidence="2">
    <location>
        <begin position="69"/>
        <end position="300"/>
    </location>
</feature>
<keyword evidence="1" id="KW-0812">Transmembrane</keyword>
<dbReference type="AlphaFoldDB" id="A0A1M6FWS0"/>
<dbReference type="PANTHER" id="PTHR37947">
    <property type="entry name" value="BLL2462 PROTEIN"/>
    <property type="match status" value="1"/>
</dbReference>
<evidence type="ECO:0000259" key="2">
    <source>
        <dbReference type="PROSITE" id="PS50234"/>
    </source>
</evidence>
<evidence type="ECO:0000313" key="3">
    <source>
        <dbReference type="EMBL" id="SHJ02165.1"/>
    </source>
</evidence>
<proteinExistence type="predicted"/>
<dbReference type="PROSITE" id="PS50234">
    <property type="entry name" value="VWFA"/>
    <property type="match status" value="1"/>
</dbReference>
<evidence type="ECO:0000313" key="4">
    <source>
        <dbReference type="Proteomes" id="UP000184231"/>
    </source>
</evidence>
<sequence>MQIETVFYILLSALAALAITLFQYFYNTKKGGRLYGLLSFFRFIAVFGLLLLLVNPKFYSNNYSLEKANLIVLVDNSASIVQGDSVKAVEVINTVKNSIKALEDKFKVKTYSFGAYLKDSVPLLFREKNTNITKALASLNEIYANTNTAVVLLSDGNQTVGEDYEFYGKRQGFPIYPLVLGDSTTYEDVRIGQLNANKYAFIKNKFPLEIHLSYDGLGTVSSQLQVFSNGKQIYKEGVALSRVSNSKIISVNIDADKVGLQQIKVVASSFPNEKNTENNQMALTVEVLDEKINVAIISDILHPDIGVLKKAIASNEQRSVRLFSSSAALSSLEDMELFVLYQPTSAFENVYRFAKQKQANIFTVLGAHSDLGFMNRVQNNYLFETGYPVQDIFAVSDPSFSKFDISDFNIEGFPPLESNVGAFSPMGTQDILLEMYIKGERQDSPLLSVTEDNNSIHMLLSGENIWKWRLQSFKRDSNFKNFDDFIGKLILYLSSSKNKSRLMLEYESMYESGNKAKIKASFFDETYSFVSNAALQLKVFQKSSSTKQEMPMLLQGRHYEADLSDVVPGSYSFTVSEKNEGISRSGSFTIMDFDLEKQFLSSNYEKLQRLANNSKGELFFPEDITDLIEILRTDQSYSPIQKSKQIVVSLIDVKIILLVIVLALVIEWILRKYNGLT</sequence>
<dbReference type="EMBL" id="FQYX01000009">
    <property type="protein sequence ID" value="SHJ02165.1"/>
    <property type="molecule type" value="Genomic_DNA"/>
</dbReference>
<dbReference type="PANTHER" id="PTHR37947:SF1">
    <property type="entry name" value="BLL2462 PROTEIN"/>
    <property type="match status" value="1"/>
</dbReference>
<keyword evidence="1" id="KW-1133">Transmembrane helix</keyword>
<dbReference type="STRING" id="558155.SAMN04487911_109113"/>
<organism evidence="3 4">
    <name type="scientific">Arenibacter nanhaiticus</name>
    <dbReference type="NCBI Taxonomy" id="558155"/>
    <lineage>
        <taxon>Bacteria</taxon>
        <taxon>Pseudomonadati</taxon>
        <taxon>Bacteroidota</taxon>
        <taxon>Flavobacteriia</taxon>
        <taxon>Flavobacteriales</taxon>
        <taxon>Flavobacteriaceae</taxon>
        <taxon>Arenibacter</taxon>
    </lineage>
</organism>
<feature type="transmembrane region" description="Helical" evidence="1">
    <location>
        <begin position="34"/>
        <end position="54"/>
    </location>
</feature>
<accession>A0A1M6FWS0</accession>
<gene>
    <name evidence="3" type="ORF">SAMN04487911_109113</name>
</gene>
<dbReference type="InterPro" id="IPR036465">
    <property type="entry name" value="vWFA_dom_sf"/>
</dbReference>
<keyword evidence="4" id="KW-1185">Reference proteome</keyword>
<reference evidence="3 4" key="1">
    <citation type="submission" date="2016-11" db="EMBL/GenBank/DDBJ databases">
        <authorList>
            <person name="Jaros S."/>
            <person name="Januszkiewicz K."/>
            <person name="Wedrychowicz H."/>
        </authorList>
    </citation>
    <scope>NUCLEOTIDE SEQUENCE [LARGE SCALE GENOMIC DNA]</scope>
    <source>
        <strain evidence="3 4">CGMCC 1.8863</strain>
    </source>
</reference>
<evidence type="ECO:0000256" key="1">
    <source>
        <dbReference type="SAM" id="Phobius"/>
    </source>
</evidence>
<dbReference type="Proteomes" id="UP000184231">
    <property type="component" value="Unassembled WGS sequence"/>
</dbReference>